<proteinExistence type="predicted"/>
<keyword evidence="3" id="KW-1185">Reference proteome</keyword>
<evidence type="ECO:0000313" key="3">
    <source>
        <dbReference type="Proteomes" id="UP001460202"/>
    </source>
</evidence>
<evidence type="ECO:0000256" key="1">
    <source>
        <dbReference type="SAM" id="SignalP"/>
    </source>
</evidence>
<comment type="caution">
    <text evidence="2">The sequence shown here is derived from an EMBL/GenBank/DDBJ whole genome shotgun (WGS) entry which is preliminary data.</text>
</comment>
<accession>A0ABV1GY46</accession>
<sequence>MKKIFFYAAMTAFAVSVAGCSKDAEVSDIPAVGGKYTLASVSGSLDAEIGTRTGLGTNSVVNWSNKDRILVVNTSNGDKVQYELVSGQGTSVGKFEPLSGKGIAYTNVSDLRAVYPAVAAEVAANGQISFNLNKNYTQDHRSTYGIGSWNEKDSPYSFTYNDIKVSYNTPAVASESTSEVNFKFKQLGTWCTFAFDLSQSDFKDETMESMTITTTSGSAKIGGTATVDLSDPVAPKLGAGSENKIDWTFNTSSALGSPFSRSVMLFPAVAAGEEMKIVCTTDLHILTFYAKPTQDLSAGKVLRFPINEKFTADGTDFRYTVEDKPGIPTFYYYGPHNCYLISGTDQVDIVVTPYKSNPRFRKTGTLAPEAPQPTKAKLLWKESTLTGINVAETISSNKVAVTGIAGTGNAVVAITDASDNILWSYHIWVPEIDPTDGLLTYAIPSSSIGSGSTYEVMPIALGAMNKATVAVDGTATTESNAKSFGLYYQWGRKDPLGRPSTITASGDSYVATSFVGLSGITKWNQPENMCDLSTNSAITPNTIDVDMIGYATRNPTQFIYDTKDAHNYDWVIKKNDHLWGNGSGYLYPRKSQTDKIYKSIYDPCPDGYRVAPKDLWNRFTVDGGNYGSQDTDDKRNATFNAANRNSLGTQRGYFFYYTATPFQTGETDFYPASGFRNRPSGALASVGSGGYSWSSSPTQSSASAGYLNFYATYVSPQSNYSRAYGFPVRCVRELD</sequence>
<protein>
    <recommendedName>
        <fullName evidence="4">Fimbrillin family protein</fullName>
    </recommendedName>
</protein>
<organism evidence="2 3">
    <name type="scientific">Alistipes intestinihominis</name>
    <dbReference type="NCBI Taxonomy" id="3133172"/>
    <lineage>
        <taxon>Bacteria</taxon>
        <taxon>Pseudomonadati</taxon>
        <taxon>Bacteroidota</taxon>
        <taxon>Bacteroidia</taxon>
        <taxon>Bacteroidales</taxon>
        <taxon>Rikenellaceae</taxon>
        <taxon>Alistipes</taxon>
    </lineage>
</organism>
<keyword evidence="1" id="KW-0732">Signal</keyword>
<dbReference type="PROSITE" id="PS51257">
    <property type="entry name" value="PROKAR_LIPOPROTEIN"/>
    <property type="match status" value="1"/>
</dbReference>
<dbReference type="RefSeq" id="WP_349094286.1">
    <property type="nucleotide sequence ID" value="NZ_JBBMFL010000011.1"/>
</dbReference>
<reference evidence="2 3" key="1">
    <citation type="submission" date="2024-03" db="EMBL/GenBank/DDBJ databases">
        <title>Human intestinal bacterial collection.</title>
        <authorList>
            <person name="Pauvert C."/>
            <person name="Hitch T.C.A."/>
            <person name="Clavel T."/>
        </authorList>
    </citation>
    <scope>NUCLEOTIDE SEQUENCE [LARGE SCALE GENOMIC DNA]</scope>
    <source>
        <strain evidence="2 3">CLA-KB-H122</strain>
    </source>
</reference>
<dbReference type="EMBL" id="JBBMFL010000011">
    <property type="protein sequence ID" value="MEQ2545260.1"/>
    <property type="molecule type" value="Genomic_DNA"/>
</dbReference>
<name>A0ABV1GY46_9BACT</name>
<dbReference type="Proteomes" id="UP001460202">
    <property type="component" value="Unassembled WGS sequence"/>
</dbReference>
<evidence type="ECO:0000313" key="2">
    <source>
        <dbReference type="EMBL" id="MEQ2545260.1"/>
    </source>
</evidence>
<evidence type="ECO:0008006" key="4">
    <source>
        <dbReference type="Google" id="ProtNLM"/>
    </source>
</evidence>
<feature type="signal peptide" evidence="1">
    <location>
        <begin position="1"/>
        <end position="18"/>
    </location>
</feature>
<feature type="chain" id="PRO_5047497379" description="Fimbrillin family protein" evidence="1">
    <location>
        <begin position="19"/>
        <end position="735"/>
    </location>
</feature>
<gene>
    <name evidence="2" type="ORF">WMO46_09905</name>
</gene>